<comment type="caution">
    <text evidence="9">The sequence shown here is derived from an EMBL/GenBank/DDBJ whole genome shotgun (WGS) entry which is preliminary data.</text>
</comment>
<keyword evidence="7" id="KW-0998">Cell outer membrane</keyword>
<keyword evidence="6" id="KW-0472">Membrane</keyword>
<keyword evidence="10" id="KW-1185">Reference proteome</keyword>
<name>A0A3A1Y855_9GAMM</name>
<dbReference type="SUPFAM" id="SSF56954">
    <property type="entry name" value="Outer membrane efflux proteins (OEP)"/>
    <property type="match status" value="1"/>
</dbReference>
<dbReference type="Pfam" id="PF02321">
    <property type="entry name" value="OEP"/>
    <property type="match status" value="2"/>
</dbReference>
<keyword evidence="5" id="KW-0812">Transmembrane</keyword>
<dbReference type="GO" id="GO:0009279">
    <property type="term" value="C:cell outer membrane"/>
    <property type="evidence" value="ECO:0007669"/>
    <property type="project" value="UniProtKB-SubCell"/>
</dbReference>
<evidence type="ECO:0000256" key="4">
    <source>
        <dbReference type="ARBA" id="ARBA00022452"/>
    </source>
</evidence>
<evidence type="ECO:0000256" key="6">
    <source>
        <dbReference type="ARBA" id="ARBA00023136"/>
    </source>
</evidence>
<evidence type="ECO:0000256" key="7">
    <source>
        <dbReference type="ARBA" id="ARBA00023237"/>
    </source>
</evidence>
<reference evidence="9 10" key="1">
    <citation type="submission" date="2017-08" db="EMBL/GenBank/DDBJ databases">
        <title>Reclassification of Bisgaard taxon 37 and 44.</title>
        <authorList>
            <person name="Christensen H."/>
        </authorList>
    </citation>
    <scope>NUCLEOTIDE SEQUENCE [LARGE SCALE GENOMIC DNA]</scope>
    <source>
        <strain evidence="9 10">B96_3</strain>
    </source>
</reference>
<evidence type="ECO:0000256" key="8">
    <source>
        <dbReference type="SAM" id="SignalP"/>
    </source>
</evidence>
<organism evidence="9 10">
    <name type="scientific">Psittacicella hinzii</name>
    <dbReference type="NCBI Taxonomy" id="2028575"/>
    <lineage>
        <taxon>Bacteria</taxon>
        <taxon>Pseudomonadati</taxon>
        <taxon>Pseudomonadota</taxon>
        <taxon>Gammaproteobacteria</taxon>
        <taxon>Pasteurellales</taxon>
        <taxon>Psittacicellaceae</taxon>
        <taxon>Psittacicella</taxon>
    </lineage>
</organism>
<keyword evidence="3" id="KW-0813">Transport</keyword>
<accession>A0A3A1Y855</accession>
<feature type="chain" id="PRO_5017472262" description="Outer membrane protein" evidence="8">
    <location>
        <begin position="24"/>
        <end position="445"/>
    </location>
</feature>
<dbReference type="InterPro" id="IPR051906">
    <property type="entry name" value="TolC-like"/>
</dbReference>
<dbReference type="OrthoDB" id="9813458at2"/>
<evidence type="ECO:0000256" key="3">
    <source>
        <dbReference type="ARBA" id="ARBA00022448"/>
    </source>
</evidence>
<dbReference type="GO" id="GO:0015562">
    <property type="term" value="F:efflux transmembrane transporter activity"/>
    <property type="evidence" value="ECO:0007669"/>
    <property type="project" value="InterPro"/>
</dbReference>
<evidence type="ECO:0000256" key="1">
    <source>
        <dbReference type="ARBA" id="ARBA00004442"/>
    </source>
</evidence>
<gene>
    <name evidence="9" type="ORF">CKF54_02270</name>
</gene>
<protein>
    <recommendedName>
        <fullName evidence="11">Outer membrane protein</fullName>
    </recommendedName>
</protein>
<proteinExistence type="inferred from homology"/>
<evidence type="ECO:0000256" key="2">
    <source>
        <dbReference type="ARBA" id="ARBA00007613"/>
    </source>
</evidence>
<keyword evidence="4" id="KW-1134">Transmembrane beta strand</keyword>
<dbReference type="RefSeq" id="WP_119524668.1">
    <property type="nucleotide sequence ID" value="NZ_NRHC01000026.1"/>
</dbReference>
<comment type="similarity">
    <text evidence="2">Belongs to the outer membrane factor (OMF) (TC 1.B.17) family.</text>
</comment>
<dbReference type="EMBL" id="NRHC01000026">
    <property type="protein sequence ID" value="RIY33721.1"/>
    <property type="molecule type" value="Genomic_DNA"/>
</dbReference>
<evidence type="ECO:0000256" key="5">
    <source>
        <dbReference type="ARBA" id="ARBA00022692"/>
    </source>
</evidence>
<comment type="subcellular location">
    <subcellularLocation>
        <location evidence="1">Cell outer membrane</location>
    </subcellularLocation>
</comment>
<dbReference type="GO" id="GO:0015288">
    <property type="term" value="F:porin activity"/>
    <property type="evidence" value="ECO:0007669"/>
    <property type="project" value="TreeGrafter"/>
</dbReference>
<feature type="signal peptide" evidence="8">
    <location>
        <begin position="1"/>
        <end position="23"/>
    </location>
</feature>
<dbReference type="PANTHER" id="PTHR30026">
    <property type="entry name" value="OUTER MEMBRANE PROTEIN TOLC"/>
    <property type="match status" value="1"/>
</dbReference>
<keyword evidence="8" id="KW-0732">Signal</keyword>
<dbReference type="GO" id="GO:1990281">
    <property type="term" value="C:efflux pump complex"/>
    <property type="evidence" value="ECO:0007669"/>
    <property type="project" value="TreeGrafter"/>
</dbReference>
<dbReference type="AlphaFoldDB" id="A0A3A1Y855"/>
<evidence type="ECO:0000313" key="9">
    <source>
        <dbReference type="EMBL" id="RIY33721.1"/>
    </source>
</evidence>
<evidence type="ECO:0000313" key="10">
    <source>
        <dbReference type="Proteomes" id="UP000265691"/>
    </source>
</evidence>
<dbReference type="Proteomes" id="UP000265691">
    <property type="component" value="Unassembled WGS sequence"/>
</dbReference>
<dbReference type="Gene3D" id="1.20.1600.10">
    <property type="entry name" value="Outer membrane efflux proteins (OEP)"/>
    <property type="match status" value="1"/>
</dbReference>
<dbReference type="PANTHER" id="PTHR30026:SF20">
    <property type="entry name" value="OUTER MEMBRANE PROTEIN TOLC"/>
    <property type="match status" value="1"/>
</dbReference>
<evidence type="ECO:0008006" key="11">
    <source>
        <dbReference type="Google" id="ProtNLM"/>
    </source>
</evidence>
<sequence>MKKFRLATLASSLALLFATNASSLTLEESYNLALTNDITYQSAKAVLEGSIANANTNYANVLPTVGFNYNWSLNRNLSADRNLQSYLSTVSISLSQNIFSMSAFYSLDVASKTKRQAEITYITAKQDLINRVITRYVAVLTANANLIISENNVKYYEQVYKSTSTRFNAGLVSAADLDTASSNLNSARATYIQSKASLETALSNFSLVVGQETSLDEFYTLGDNTPRLNYSKDVNDINNNLTLKSLAMTKELARLNHKVAVAAYLPTLSLSASLGNSSSNTVQYGERNWGAAHRLDRLQVGITLTVPIFQGGQIYNNSKYYKSLYTQSAYSYDQTYLETKNNFTTNLKTISYDEDIIRTYRDSLASARKAYNSTQAAYRAGTASITTLINSVNQLYTVEQNLTNAKFDYITAVVQQKILSGTLTEDDIKEISQFFTVKQEIKLVD</sequence>
<dbReference type="InterPro" id="IPR003423">
    <property type="entry name" value="OMP_efflux"/>
</dbReference>